<accession>A0AAN6JIE6</accession>
<comment type="caution">
    <text evidence="1">The sequence shown here is derived from an EMBL/GenBank/DDBJ whole genome shotgun (WGS) entry which is preliminary data.</text>
</comment>
<sequence>MLGSSPASQLGALPAEPIIIEDVNVPSKKMAKRSDVWDAFIHLPAEEIVQCTDCKHKLSFICSAKTSASSMSRHLGSCKGKVRLESGHSTLHRFAFKMTADLKLRIHSLVKR</sequence>
<name>A0AAN6JIE6_9BASI</name>
<keyword evidence="2" id="KW-1185">Reference proteome</keyword>
<organism evidence="1 2">
    <name type="scientific">Tilletia horrida</name>
    <dbReference type="NCBI Taxonomy" id="155126"/>
    <lineage>
        <taxon>Eukaryota</taxon>
        <taxon>Fungi</taxon>
        <taxon>Dikarya</taxon>
        <taxon>Basidiomycota</taxon>
        <taxon>Ustilaginomycotina</taxon>
        <taxon>Exobasidiomycetes</taxon>
        <taxon>Tilletiales</taxon>
        <taxon>Tilletiaceae</taxon>
        <taxon>Tilletia</taxon>
    </lineage>
</organism>
<dbReference type="AlphaFoldDB" id="A0AAN6JIE6"/>
<evidence type="ECO:0008006" key="3">
    <source>
        <dbReference type="Google" id="ProtNLM"/>
    </source>
</evidence>
<protein>
    <recommendedName>
        <fullName evidence="3">BED-type domain-containing protein</fullName>
    </recommendedName>
</protein>
<dbReference type="Proteomes" id="UP001176521">
    <property type="component" value="Unassembled WGS sequence"/>
</dbReference>
<evidence type="ECO:0000313" key="1">
    <source>
        <dbReference type="EMBL" id="KAK0525581.1"/>
    </source>
</evidence>
<evidence type="ECO:0000313" key="2">
    <source>
        <dbReference type="Proteomes" id="UP001176521"/>
    </source>
</evidence>
<dbReference type="EMBL" id="JAPDMQ010000392">
    <property type="protein sequence ID" value="KAK0525581.1"/>
    <property type="molecule type" value="Genomic_DNA"/>
</dbReference>
<reference evidence="1" key="1">
    <citation type="journal article" date="2023" name="PhytoFront">
        <title>Draft Genome Resources of Seven Strains of Tilletia horrida, Causal Agent of Kernel Smut of Rice.</title>
        <authorList>
            <person name="Khanal S."/>
            <person name="Antony Babu S."/>
            <person name="Zhou X.G."/>
        </authorList>
    </citation>
    <scope>NUCLEOTIDE SEQUENCE</scope>
    <source>
        <strain evidence="1">TX3</strain>
    </source>
</reference>
<proteinExistence type="predicted"/>
<gene>
    <name evidence="1" type="ORF">OC842_005459</name>
</gene>